<evidence type="ECO:0000313" key="1">
    <source>
        <dbReference type="EMBL" id="MBD8080738.1"/>
    </source>
</evidence>
<comment type="caution">
    <text evidence="1">The sequence shown here is derived from an EMBL/GenBank/DDBJ whole genome shotgun (WGS) entry which is preliminary data.</text>
</comment>
<accession>A0A927J2K7</accession>
<dbReference type="Proteomes" id="UP000610846">
    <property type="component" value="Unassembled WGS sequence"/>
</dbReference>
<reference evidence="1" key="2">
    <citation type="submission" date="2020-09" db="EMBL/GenBank/DDBJ databases">
        <authorList>
            <person name="Yu Y."/>
        </authorList>
    </citation>
    <scope>NUCLEOTIDE SEQUENCE</scope>
    <source>
        <strain evidence="1">KCTC 49039</strain>
    </source>
</reference>
<protein>
    <recommendedName>
        <fullName evidence="3">Ig-like domain-containing protein</fullName>
    </recommendedName>
</protein>
<name>A0A927J2K7_9MICO</name>
<evidence type="ECO:0008006" key="3">
    <source>
        <dbReference type="Google" id="ProtNLM"/>
    </source>
</evidence>
<proteinExistence type="predicted"/>
<dbReference type="RefSeq" id="WP_191830309.1">
    <property type="nucleotide sequence ID" value="NZ_JACYHB010000019.1"/>
</dbReference>
<organism evidence="1 2">
    <name type="scientific">Cellulosimicrobium arenosum</name>
    <dbReference type="NCBI Taxonomy" id="2708133"/>
    <lineage>
        <taxon>Bacteria</taxon>
        <taxon>Bacillati</taxon>
        <taxon>Actinomycetota</taxon>
        <taxon>Actinomycetes</taxon>
        <taxon>Micrococcales</taxon>
        <taxon>Promicromonosporaceae</taxon>
        <taxon>Cellulosimicrobium</taxon>
    </lineage>
</organism>
<keyword evidence="2" id="KW-1185">Reference proteome</keyword>
<evidence type="ECO:0000313" key="2">
    <source>
        <dbReference type="Proteomes" id="UP000610846"/>
    </source>
</evidence>
<dbReference type="AlphaFoldDB" id="A0A927J2K7"/>
<sequence>MSVPRSPRASATGHRALVLTILAALVLAPTAALPAAGVARVPAGIRADIAVPEARVVQAPNEPLTIAGQPCVGESLSVVPGSWQPHDVALSYEWFADSSVLDGRSGQTLEIGPDLVGTSLSARVTGTVPDPGAQPTTVTTVATSVVERCAVQGAAPAIVGLAVVGERLRASVTWLPVGSLSYQWSRDGAPIVGADASEYVVTSADLGAAIVVTVTSRESSHLPRTESSAPTAAVTGVLSGAVPTIVGSARIGSTLTAGPGAWSNGATLSYRWTRDGAAVAGATRPTYVPAPADLGHEIGVIVTGSAAFHPDAERTSPTVTVGAGALSAATPKISGTAQVGKKLTASVGTWTPKPSVSYQWRANGTAIKGATHSTYTVPSSLHGKKITLTVTGKAVGYTTRSVTSAATQAVAAGTFSAPTPKITGTARVGSTLRVTAGSWAPKGAVSYRWKAGGKSISGATKSTYVLKKNDHAKRITVTVTGRATGYATRSVTSSSTVAVATKFARTAAPKISGTVQVGKTLKASPGSWSPTPLFSYQWKVDGRSVSGATRSTFKVRSGDKGKRITVTVTGKRSTYVTAYRASAKTAAVKAAPRPSRTSPASTWNCPSWARVKGNASSMIYHVPGGRWYDRTKPEECFTTTGAARAAGYRPSKNG</sequence>
<gene>
    <name evidence="1" type="ORF">IF651_16980</name>
</gene>
<reference evidence="1" key="1">
    <citation type="journal article" date="2018" name="Curr. Microbiol.">
        <title>Cellulosimicrobium arenosum sp. nov., Isolated from Marine Sediment Sand.</title>
        <authorList>
            <person name="Oh M."/>
            <person name="Kim J.H."/>
            <person name="Yoon J.H."/>
            <person name="Schumann P."/>
            <person name="Kim W."/>
        </authorList>
    </citation>
    <scope>NUCLEOTIDE SEQUENCE</scope>
    <source>
        <strain evidence="1">KCTC 49039</strain>
    </source>
</reference>
<dbReference type="EMBL" id="JACYHB010000019">
    <property type="protein sequence ID" value="MBD8080738.1"/>
    <property type="molecule type" value="Genomic_DNA"/>
</dbReference>
<dbReference type="Gene3D" id="2.60.40.2700">
    <property type="match status" value="6"/>
</dbReference>